<dbReference type="InterPro" id="IPR050330">
    <property type="entry name" value="Bact_OuterMem_StrucFunc"/>
</dbReference>
<dbReference type="SUPFAM" id="SSF103088">
    <property type="entry name" value="OmpA-like"/>
    <property type="match status" value="2"/>
</dbReference>
<dbReference type="PANTHER" id="PTHR30329">
    <property type="entry name" value="STATOR ELEMENT OF FLAGELLAR MOTOR COMPLEX"/>
    <property type="match status" value="1"/>
</dbReference>
<organism evidence="4 5">
    <name type="scientific">Flavobacterium cyanobacteriorum</name>
    <dbReference type="NCBI Taxonomy" id="2022802"/>
    <lineage>
        <taxon>Bacteria</taxon>
        <taxon>Pseudomonadati</taxon>
        <taxon>Bacteroidota</taxon>
        <taxon>Flavobacteriia</taxon>
        <taxon>Flavobacteriales</taxon>
        <taxon>Flavobacteriaceae</taxon>
        <taxon>Flavobacterium</taxon>
    </lineage>
</organism>
<dbReference type="InterPro" id="IPR036737">
    <property type="entry name" value="OmpA-like_sf"/>
</dbReference>
<proteinExistence type="predicted"/>
<evidence type="ECO:0000313" key="5">
    <source>
        <dbReference type="Proteomes" id="UP000216605"/>
    </source>
</evidence>
<evidence type="ECO:0000256" key="1">
    <source>
        <dbReference type="PROSITE-ProRule" id="PRU00473"/>
    </source>
</evidence>
<dbReference type="Pfam" id="PF00691">
    <property type="entry name" value="OmpA"/>
    <property type="match status" value="2"/>
</dbReference>
<evidence type="ECO:0000259" key="3">
    <source>
        <dbReference type="PROSITE" id="PS51123"/>
    </source>
</evidence>
<reference evidence="4 5" key="1">
    <citation type="submission" date="2017-07" db="EMBL/GenBank/DDBJ databases">
        <title>Flavobacterium cyanobacteriorum sp. nov., isolated from cyanobacterial aggregates in a eutrophic lake.</title>
        <authorList>
            <person name="Cai H."/>
        </authorList>
    </citation>
    <scope>NUCLEOTIDE SEQUENCE [LARGE SCALE GENOMIC DNA]</scope>
    <source>
        <strain evidence="4 5">TH021</strain>
    </source>
</reference>
<dbReference type="Gene3D" id="3.30.1330.60">
    <property type="entry name" value="OmpA-like domain"/>
    <property type="match status" value="2"/>
</dbReference>
<keyword evidence="2" id="KW-0732">Signal</keyword>
<name>A0A255YSL9_9FLAO</name>
<protein>
    <submittedName>
        <fullName evidence="4">Cell envelope biogenesis protein OmpA</fullName>
    </submittedName>
</protein>
<evidence type="ECO:0000313" key="4">
    <source>
        <dbReference type="EMBL" id="OYQ32236.1"/>
    </source>
</evidence>
<dbReference type="RefSeq" id="WP_094416705.1">
    <property type="nucleotide sequence ID" value="NZ_NOXV01000303.1"/>
</dbReference>
<feature type="domain" description="OmpA-like" evidence="3">
    <location>
        <begin position="174"/>
        <end position="288"/>
    </location>
</feature>
<keyword evidence="5" id="KW-1185">Reference proteome</keyword>
<dbReference type="AlphaFoldDB" id="A0A255YSL9"/>
<dbReference type="Proteomes" id="UP000216605">
    <property type="component" value="Unassembled WGS sequence"/>
</dbReference>
<evidence type="ECO:0000256" key="2">
    <source>
        <dbReference type="SAM" id="SignalP"/>
    </source>
</evidence>
<dbReference type="CDD" id="cd07185">
    <property type="entry name" value="OmpA_C-like"/>
    <property type="match status" value="1"/>
</dbReference>
<dbReference type="EMBL" id="NOXV01000303">
    <property type="protein sequence ID" value="OYQ32236.1"/>
    <property type="molecule type" value="Genomic_DNA"/>
</dbReference>
<feature type="signal peptide" evidence="2">
    <location>
        <begin position="1"/>
        <end position="18"/>
    </location>
</feature>
<comment type="caution">
    <text evidence="4">The sequence shown here is derived from an EMBL/GenBank/DDBJ whole genome shotgun (WGS) entry which is preliminary data.</text>
</comment>
<dbReference type="PROSITE" id="PS51123">
    <property type="entry name" value="OMPA_2"/>
    <property type="match status" value="2"/>
</dbReference>
<dbReference type="GO" id="GO:0016020">
    <property type="term" value="C:membrane"/>
    <property type="evidence" value="ECO:0007669"/>
    <property type="project" value="UniProtKB-UniRule"/>
</dbReference>
<feature type="chain" id="PRO_5012174574" evidence="2">
    <location>
        <begin position="19"/>
        <end position="288"/>
    </location>
</feature>
<dbReference type="InterPro" id="IPR006665">
    <property type="entry name" value="OmpA-like"/>
</dbReference>
<dbReference type="OrthoDB" id="9782229at2"/>
<feature type="domain" description="OmpA-like" evidence="3">
    <location>
        <begin position="13"/>
        <end position="123"/>
    </location>
</feature>
<accession>A0A255YSL9</accession>
<sequence>MKNLYFYIILLVTATLSAQEQFSVYFDSNKHELKKSEQNRLEAWIAANKTSKVLAINGYTDEDGTVGLNDTLAQRRVSYVYATLKGRVKTREDFKARSFGELHQHSKNKAENRKATIFYLPEKDLHRENEILGIKPEPEVVTYPSRIVLTNPNGTKQEIILDPVFMKQVGQAKPGEKLRLKNLNFYENTFNIIPESRPVLYELLEVMRLHKKLKIKLLGHICCMKSDPRKLSYDRAKAVMRFLTLNGIEKSRLTFEGLGTTQPINPIPEKNEEERAENRRVEVLVLEN</sequence>
<gene>
    <name evidence="4" type="ORF">CHU92_14200</name>
</gene>
<keyword evidence="1" id="KW-0472">Membrane</keyword>
<dbReference type="PANTHER" id="PTHR30329:SF21">
    <property type="entry name" value="LIPOPROTEIN YIAD-RELATED"/>
    <property type="match status" value="1"/>
</dbReference>